<dbReference type="Pfam" id="PF07451">
    <property type="entry name" value="SpoVAD"/>
    <property type="match status" value="1"/>
</dbReference>
<dbReference type="EMBL" id="FNEV01000001">
    <property type="protein sequence ID" value="SDI97208.1"/>
    <property type="molecule type" value="Genomic_DNA"/>
</dbReference>
<dbReference type="SUPFAM" id="SSF53901">
    <property type="entry name" value="Thiolase-like"/>
    <property type="match status" value="1"/>
</dbReference>
<organism evidence="1 2">
    <name type="scientific">Salimicrobium halophilum</name>
    <dbReference type="NCBI Taxonomy" id="86666"/>
    <lineage>
        <taxon>Bacteria</taxon>
        <taxon>Bacillati</taxon>
        <taxon>Bacillota</taxon>
        <taxon>Bacilli</taxon>
        <taxon>Bacillales</taxon>
        <taxon>Bacillaceae</taxon>
        <taxon>Salimicrobium</taxon>
    </lineage>
</organism>
<dbReference type="STRING" id="86666.SAMN04490247_0267"/>
<dbReference type="NCBIfam" id="NF006160">
    <property type="entry name" value="PRK08304.1"/>
    <property type="match status" value="1"/>
</dbReference>
<dbReference type="PIRSF" id="PIRSF011570">
    <property type="entry name" value="SpoVAD"/>
    <property type="match status" value="1"/>
</dbReference>
<dbReference type="Gene3D" id="3.40.47.40">
    <property type="entry name" value="Stage V sporulation protein AD"/>
    <property type="match status" value="1"/>
</dbReference>
<dbReference type="NCBIfam" id="TIGR02845">
    <property type="entry name" value="spore_V_AD"/>
    <property type="match status" value="1"/>
</dbReference>
<name>A0A1G8PXW3_9BACI</name>
<proteinExistence type="predicted"/>
<accession>A0A1G8PXW3</accession>
<dbReference type="Proteomes" id="UP000199225">
    <property type="component" value="Unassembled WGS sequence"/>
</dbReference>
<evidence type="ECO:0000313" key="2">
    <source>
        <dbReference type="Proteomes" id="UP000199225"/>
    </source>
</evidence>
<dbReference type="InterPro" id="IPR038369">
    <property type="entry name" value="SpoVAD_sf"/>
</dbReference>
<reference evidence="2" key="1">
    <citation type="submission" date="2016-10" db="EMBL/GenBank/DDBJ databases">
        <authorList>
            <person name="Varghese N."/>
            <person name="Submissions S."/>
        </authorList>
    </citation>
    <scope>NUCLEOTIDE SEQUENCE [LARGE SCALE GENOMIC DNA]</scope>
    <source>
        <strain evidence="2">DSM 4771</strain>
    </source>
</reference>
<evidence type="ECO:0000313" key="1">
    <source>
        <dbReference type="EMBL" id="SDI97208.1"/>
    </source>
</evidence>
<gene>
    <name evidence="1" type="ORF">SAMN04490247_0267</name>
</gene>
<sequence>MNRVNTWTFQNDIYVQATGTVVGPLESQGPIGDAFDESLDDLHDNKKSWEEAERTMMEKAIAHCLRKDETSMKEVNVFLTGDLINQNVIGSYTARDLNVPTLGIFGACSTSVEGISIGAALVDGGFVSNALTAVSSHNATAERQYRYPTEYGSQKPSSATFTVTGSGALFLSRQKSDLRIESSTIGRVVDFDRSDPWDLGSAMAPAAADTIKTHLEDKGRSPEYYDLIVTGDLSSVGTPLVRELLKEDGIDITENHRDCGLWIYSKDQPVFSGGSGCACSAVVTYGHIFEQMMSGVYERVLLVATGALMNPLMIQQKESIPSVAHAVAFERVKHE</sequence>
<dbReference type="InterPro" id="IPR010894">
    <property type="entry name" value="SpoVAD"/>
</dbReference>
<protein>
    <submittedName>
        <fullName evidence="1">Stage V sporulation protein AD</fullName>
    </submittedName>
</protein>
<dbReference type="GO" id="GO:0016746">
    <property type="term" value="F:acyltransferase activity"/>
    <property type="evidence" value="ECO:0007669"/>
    <property type="project" value="InterPro"/>
</dbReference>
<dbReference type="AlphaFoldDB" id="A0A1G8PXW3"/>
<keyword evidence="2" id="KW-1185">Reference proteome</keyword>
<dbReference type="InterPro" id="IPR016039">
    <property type="entry name" value="Thiolase-like"/>
</dbReference>